<dbReference type="WBParaSite" id="TREG1_90710.1">
    <property type="protein sequence ID" value="TREG1_90710.1"/>
    <property type="gene ID" value="TREG1_90710"/>
</dbReference>
<sequence length="309" mass="35929">MDKRKIDSLKSKIDEIELLLSMFSENEIKLGDKEAYQNIKCHAELNVLPEKTDIDFVINLENKVELSVVLPDGYPSWNSCFPVKPLVTLRLLLSSSSSDPSNHGINVRELSSRFNQWLDETANNGEPVLVASIDWLQNEFINGSFMLNETVESIQTNQTLLDDDNKPCIACLWIISHHIRSPIKRRLILEWSKELDLTGCCMPGKPGLIVVEGEESKADEYWRRLRNLQWKHIQLREKEILGSGLYKLRRFTDGFHELALSQQSWFQWLYQHKVSSEEYKRIFGIPGRLPQSEQQHCRDHHEQQQQSKS</sequence>
<dbReference type="AlphaFoldDB" id="A0AA85KIP5"/>
<protein>
    <recommendedName>
        <fullName evidence="1">RWD domain-containing protein</fullName>
    </recommendedName>
</protein>
<dbReference type="InterPro" id="IPR017359">
    <property type="entry name" value="Phi-like"/>
</dbReference>
<dbReference type="Pfam" id="PF05773">
    <property type="entry name" value="RWD"/>
    <property type="match status" value="1"/>
</dbReference>
<dbReference type="Pfam" id="PF06544">
    <property type="entry name" value="Prp3_C"/>
    <property type="match status" value="1"/>
</dbReference>
<evidence type="ECO:0000313" key="2">
    <source>
        <dbReference type="Proteomes" id="UP000050795"/>
    </source>
</evidence>
<evidence type="ECO:0000259" key="1">
    <source>
        <dbReference type="PROSITE" id="PS50908"/>
    </source>
</evidence>
<dbReference type="Proteomes" id="UP000050795">
    <property type="component" value="Unassembled WGS sequence"/>
</dbReference>
<dbReference type="PANTHER" id="PTHR15955">
    <property type="entry name" value="RWD DOMAIN CONTAINING PROTEIN 2"/>
    <property type="match status" value="1"/>
</dbReference>
<dbReference type="PROSITE" id="PS50908">
    <property type="entry name" value="RWD"/>
    <property type="match status" value="1"/>
</dbReference>
<dbReference type="InterPro" id="IPR059181">
    <property type="entry name" value="RWDD2A-B_C"/>
</dbReference>
<organism evidence="2 3">
    <name type="scientific">Trichobilharzia regenti</name>
    <name type="common">Nasal bird schistosome</name>
    <dbReference type="NCBI Taxonomy" id="157069"/>
    <lineage>
        <taxon>Eukaryota</taxon>
        <taxon>Metazoa</taxon>
        <taxon>Spiralia</taxon>
        <taxon>Lophotrochozoa</taxon>
        <taxon>Platyhelminthes</taxon>
        <taxon>Trematoda</taxon>
        <taxon>Digenea</taxon>
        <taxon>Strigeidida</taxon>
        <taxon>Schistosomatoidea</taxon>
        <taxon>Schistosomatidae</taxon>
        <taxon>Trichobilharzia</taxon>
    </lineage>
</organism>
<evidence type="ECO:0000313" key="3">
    <source>
        <dbReference type="WBParaSite" id="TREG1_90710.1"/>
    </source>
</evidence>
<name>A0AA85KIP5_TRIRE</name>
<accession>A0AA85KIP5</accession>
<proteinExistence type="predicted"/>
<dbReference type="SUPFAM" id="SSF54495">
    <property type="entry name" value="UBC-like"/>
    <property type="match status" value="1"/>
</dbReference>
<dbReference type="InterPro" id="IPR016135">
    <property type="entry name" value="UBQ-conjugating_enzyme/RWD"/>
</dbReference>
<keyword evidence="2" id="KW-1185">Reference proteome</keyword>
<feature type="domain" description="RWD" evidence="1">
    <location>
        <begin position="14"/>
        <end position="143"/>
    </location>
</feature>
<reference evidence="3" key="2">
    <citation type="submission" date="2023-11" db="UniProtKB">
        <authorList>
            <consortium name="WormBaseParasite"/>
        </authorList>
    </citation>
    <scope>IDENTIFICATION</scope>
</reference>
<dbReference type="InterPro" id="IPR010541">
    <property type="entry name" value="Prp3_C"/>
</dbReference>
<dbReference type="CDD" id="cd24163">
    <property type="entry name" value="RWDD2_C"/>
    <property type="match status" value="1"/>
</dbReference>
<dbReference type="Gene3D" id="3.10.110.10">
    <property type="entry name" value="Ubiquitin Conjugating Enzyme"/>
    <property type="match status" value="1"/>
</dbReference>
<dbReference type="InterPro" id="IPR006575">
    <property type="entry name" value="RWD_dom"/>
</dbReference>
<reference evidence="2" key="1">
    <citation type="submission" date="2022-06" db="EMBL/GenBank/DDBJ databases">
        <authorList>
            <person name="Berger JAMES D."/>
            <person name="Berger JAMES D."/>
        </authorList>
    </citation>
    <scope>NUCLEOTIDE SEQUENCE [LARGE SCALE GENOMIC DNA]</scope>
</reference>
<dbReference type="PIRSF" id="PIRSF038021">
    <property type="entry name" value="UCP038021_RWDD2"/>
    <property type="match status" value="1"/>
</dbReference>
<dbReference type="PANTHER" id="PTHR15955:SF8">
    <property type="entry name" value="RWD DOMAIN-CONTAINING PROTEIN 2B-RELATED"/>
    <property type="match status" value="1"/>
</dbReference>